<dbReference type="PANTHER" id="PTHR13355">
    <property type="entry name" value="GLUCOSAMINE 6-PHOSPHATE N-ACETYLTRANSFERASE"/>
    <property type="match status" value="1"/>
</dbReference>
<dbReference type="EMBL" id="QEAN01000317">
    <property type="protein sequence ID" value="TPX40360.1"/>
    <property type="molecule type" value="Genomic_DNA"/>
</dbReference>
<gene>
    <name evidence="3" type="ORF">SeMB42_g06043</name>
</gene>
<sequence>MALVSPAAGAFESKPIQFAQTDNLVFSPSLLSRNINCQLPQGYAIRPLSIHDYDHGFIQTLSQLSTTGDLTKVAFQEMYQSGTVVVERKFLHSCGKAAHIEDIVVNSSMRGKSLGKYIIEQLKHIAKETGCYKVILDCAQHNVGFYEKTGFTIKGNQMAYYFDH</sequence>
<dbReference type="InterPro" id="IPR039143">
    <property type="entry name" value="GNPNAT1-like"/>
</dbReference>
<dbReference type="GO" id="GO:0004343">
    <property type="term" value="F:glucosamine 6-phosphate N-acetyltransferase activity"/>
    <property type="evidence" value="ECO:0007669"/>
    <property type="project" value="UniProtKB-UniRule"/>
</dbReference>
<keyword evidence="1" id="KW-0808">Transferase</keyword>
<dbReference type="PANTHER" id="PTHR13355:SF11">
    <property type="entry name" value="GLUCOSAMINE 6-PHOSPHATE N-ACETYLTRANSFERASE"/>
    <property type="match status" value="1"/>
</dbReference>
<dbReference type="CDD" id="cd04301">
    <property type="entry name" value="NAT_SF"/>
    <property type="match status" value="1"/>
</dbReference>
<dbReference type="STRING" id="286115.A0A507CFS3"/>
<dbReference type="AlphaFoldDB" id="A0A507CFS3"/>
<dbReference type="VEuPathDB" id="FungiDB:SeMB42_g06043"/>
<name>A0A507CFS3_9FUNG</name>
<feature type="domain" description="N-acetyltransferase" evidence="2">
    <location>
        <begin position="30"/>
        <end position="164"/>
    </location>
</feature>
<evidence type="ECO:0000313" key="4">
    <source>
        <dbReference type="Proteomes" id="UP000317494"/>
    </source>
</evidence>
<dbReference type="InterPro" id="IPR000182">
    <property type="entry name" value="GNAT_dom"/>
</dbReference>
<comment type="caution">
    <text evidence="3">The sequence shown here is derived from an EMBL/GenBank/DDBJ whole genome shotgun (WGS) entry which is preliminary data.</text>
</comment>
<comment type="catalytic activity">
    <reaction evidence="1">
        <text>D-glucosamine 6-phosphate + acetyl-CoA = N-acetyl-D-glucosamine 6-phosphate + CoA + H(+)</text>
        <dbReference type="Rhea" id="RHEA:10292"/>
        <dbReference type="ChEBI" id="CHEBI:15378"/>
        <dbReference type="ChEBI" id="CHEBI:57287"/>
        <dbReference type="ChEBI" id="CHEBI:57288"/>
        <dbReference type="ChEBI" id="CHEBI:57513"/>
        <dbReference type="ChEBI" id="CHEBI:58725"/>
        <dbReference type="EC" id="2.3.1.4"/>
    </reaction>
</comment>
<dbReference type="UniPathway" id="UPA00113">
    <property type="reaction ID" value="UER00529"/>
</dbReference>
<proteinExistence type="inferred from homology"/>
<evidence type="ECO:0000313" key="3">
    <source>
        <dbReference type="EMBL" id="TPX40360.1"/>
    </source>
</evidence>
<dbReference type="PROSITE" id="PS51186">
    <property type="entry name" value="GNAT"/>
    <property type="match status" value="1"/>
</dbReference>
<evidence type="ECO:0000256" key="1">
    <source>
        <dbReference type="RuleBase" id="RU365086"/>
    </source>
</evidence>
<dbReference type="Gene3D" id="3.40.630.30">
    <property type="match status" value="2"/>
</dbReference>
<dbReference type="SUPFAM" id="SSF55729">
    <property type="entry name" value="Acyl-CoA N-acyltransferases (Nat)"/>
    <property type="match status" value="1"/>
</dbReference>
<evidence type="ECO:0000259" key="2">
    <source>
        <dbReference type="PROSITE" id="PS51186"/>
    </source>
</evidence>
<keyword evidence="4" id="KW-1185">Reference proteome</keyword>
<comment type="pathway">
    <text evidence="1">Nucleotide-sugar biosynthesis; UDP-N-acetyl-alpha-D-glucosamine biosynthesis; N-acetyl-alpha-D-glucosamine 1-phosphate from alpha-D-glucosamine 6-phosphate (route I): step 1/2.</text>
</comment>
<protein>
    <recommendedName>
        <fullName evidence="1">Glucosamine 6-phosphate N-acetyltransferase</fullName>
        <ecNumber evidence="1">2.3.1.4</ecNumber>
    </recommendedName>
</protein>
<keyword evidence="1" id="KW-0012">Acyltransferase</keyword>
<organism evidence="3 4">
    <name type="scientific">Synchytrium endobioticum</name>
    <dbReference type="NCBI Taxonomy" id="286115"/>
    <lineage>
        <taxon>Eukaryota</taxon>
        <taxon>Fungi</taxon>
        <taxon>Fungi incertae sedis</taxon>
        <taxon>Chytridiomycota</taxon>
        <taxon>Chytridiomycota incertae sedis</taxon>
        <taxon>Chytridiomycetes</taxon>
        <taxon>Synchytriales</taxon>
        <taxon>Synchytriaceae</taxon>
        <taxon>Synchytrium</taxon>
    </lineage>
</organism>
<comment type="similarity">
    <text evidence="1">Belongs to the acetyltransferase family. GNA1 subfamily.</text>
</comment>
<dbReference type="EC" id="2.3.1.4" evidence="1"/>
<dbReference type="InterPro" id="IPR016181">
    <property type="entry name" value="Acyl_CoA_acyltransferase"/>
</dbReference>
<dbReference type="GO" id="GO:0006048">
    <property type="term" value="P:UDP-N-acetylglucosamine biosynthetic process"/>
    <property type="evidence" value="ECO:0007669"/>
    <property type="project" value="UniProtKB-UniRule"/>
</dbReference>
<dbReference type="Proteomes" id="UP000317494">
    <property type="component" value="Unassembled WGS sequence"/>
</dbReference>
<reference evidence="3 4" key="1">
    <citation type="journal article" date="2019" name="Sci. Rep.">
        <title>Comparative genomics of chytrid fungi reveal insights into the obligate biotrophic and pathogenic lifestyle of Synchytrium endobioticum.</title>
        <authorList>
            <person name="van de Vossenberg B.T.L.H."/>
            <person name="Warris S."/>
            <person name="Nguyen H.D.T."/>
            <person name="van Gent-Pelzer M.P.E."/>
            <person name="Joly D.L."/>
            <person name="van de Geest H.C."/>
            <person name="Bonants P.J.M."/>
            <person name="Smith D.S."/>
            <person name="Levesque C.A."/>
            <person name="van der Lee T.A.J."/>
        </authorList>
    </citation>
    <scope>NUCLEOTIDE SEQUENCE [LARGE SCALE GENOMIC DNA]</scope>
    <source>
        <strain evidence="3 4">MB42</strain>
    </source>
</reference>
<dbReference type="Pfam" id="PF00583">
    <property type="entry name" value="Acetyltransf_1"/>
    <property type="match status" value="1"/>
</dbReference>
<accession>A0A507CFS3</accession>